<evidence type="ECO:0000313" key="3">
    <source>
        <dbReference type="EMBL" id="RWR91143.1"/>
    </source>
</evidence>
<dbReference type="AlphaFoldDB" id="A0A443PK63"/>
<dbReference type="STRING" id="337451.A0A443PK63"/>
<dbReference type="EMBL" id="QPKB01000008">
    <property type="protein sequence ID" value="RWR91143.1"/>
    <property type="molecule type" value="Genomic_DNA"/>
</dbReference>
<organism evidence="3 4">
    <name type="scientific">Cinnamomum micranthum f. kanehirae</name>
    <dbReference type="NCBI Taxonomy" id="337451"/>
    <lineage>
        <taxon>Eukaryota</taxon>
        <taxon>Viridiplantae</taxon>
        <taxon>Streptophyta</taxon>
        <taxon>Embryophyta</taxon>
        <taxon>Tracheophyta</taxon>
        <taxon>Spermatophyta</taxon>
        <taxon>Magnoliopsida</taxon>
        <taxon>Magnoliidae</taxon>
        <taxon>Laurales</taxon>
        <taxon>Lauraceae</taxon>
        <taxon>Cinnamomum</taxon>
    </lineage>
</organism>
<dbReference type="Proteomes" id="UP000283530">
    <property type="component" value="Unassembled WGS sequence"/>
</dbReference>
<feature type="region of interest" description="Disordered" evidence="1">
    <location>
        <begin position="1"/>
        <end position="26"/>
    </location>
</feature>
<dbReference type="OrthoDB" id="2442898at2759"/>
<accession>A0A443PK63</accession>
<dbReference type="InterPro" id="IPR007021">
    <property type="entry name" value="DUF659"/>
</dbReference>
<evidence type="ECO:0000256" key="1">
    <source>
        <dbReference type="SAM" id="MobiDB-lite"/>
    </source>
</evidence>
<protein>
    <submittedName>
        <fullName evidence="3">DUF659 domain-containing protein</fullName>
    </submittedName>
</protein>
<feature type="region of interest" description="Disordered" evidence="1">
    <location>
        <begin position="38"/>
        <end position="62"/>
    </location>
</feature>
<evidence type="ECO:0000313" key="4">
    <source>
        <dbReference type="Proteomes" id="UP000283530"/>
    </source>
</evidence>
<feature type="domain" description="DUF659" evidence="2">
    <location>
        <begin position="65"/>
        <end position="129"/>
    </location>
</feature>
<proteinExistence type="predicted"/>
<comment type="caution">
    <text evidence="3">The sequence shown here is derived from an EMBL/GenBank/DDBJ whole genome shotgun (WGS) entry which is preliminary data.</text>
</comment>
<reference evidence="3 4" key="1">
    <citation type="journal article" date="2019" name="Nat. Plants">
        <title>Stout camphor tree genome fills gaps in understanding of flowering plant genome evolution.</title>
        <authorList>
            <person name="Chaw S.M."/>
            <person name="Liu Y.C."/>
            <person name="Wu Y.W."/>
            <person name="Wang H.Y."/>
            <person name="Lin C.I."/>
            <person name="Wu C.S."/>
            <person name="Ke H.M."/>
            <person name="Chang L.Y."/>
            <person name="Hsu C.Y."/>
            <person name="Yang H.T."/>
            <person name="Sudianto E."/>
            <person name="Hsu M.H."/>
            <person name="Wu K.P."/>
            <person name="Wang L.N."/>
            <person name="Leebens-Mack J.H."/>
            <person name="Tsai I.J."/>
        </authorList>
    </citation>
    <scope>NUCLEOTIDE SEQUENCE [LARGE SCALE GENOMIC DNA]</scope>
    <source>
        <strain evidence="4">cv. Chaw 1501</strain>
        <tissue evidence="3">Young leaves</tissue>
    </source>
</reference>
<evidence type="ECO:0000259" key="2">
    <source>
        <dbReference type="Pfam" id="PF04937"/>
    </source>
</evidence>
<sequence>MERHFMENRKNKKRQLNEEIGNPHGTLVEEELEDEVAEVEELLGSPTSRNRKGKEKVAQTSAQKKSEGVAFLKSIDANGIRKNADALFSMFDEVLLSVGPEKVVQLITDNDATDKVAGWRVAEKYQTFY</sequence>
<gene>
    <name evidence="3" type="ORF">CKAN_02028700</name>
</gene>
<dbReference type="Pfam" id="PF04937">
    <property type="entry name" value="DUF659"/>
    <property type="match status" value="1"/>
</dbReference>
<name>A0A443PK63_9MAGN</name>
<keyword evidence="4" id="KW-1185">Reference proteome</keyword>